<evidence type="ECO:0000259" key="10">
    <source>
        <dbReference type="PROSITE" id="PS51007"/>
    </source>
</evidence>
<proteinExistence type="predicted"/>
<gene>
    <name evidence="11" type="ORF">HELGO_WM23239</name>
</gene>
<keyword evidence="3 9" id="KW-0479">Metal-binding</keyword>
<dbReference type="EMBL" id="CACVAT010000542">
    <property type="protein sequence ID" value="CAA6829669.1"/>
    <property type="molecule type" value="Genomic_DNA"/>
</dbReference>
<feature type="binding site" description="covalent" evidence="8">
    <location>
        <position position="285"/>
    </location>
    <ligand>
        <name>heme c</name>
        <dbReference type="ChEBI" id="CHEBI:61717"/>
        <label>2</label>
    </ligand>
</feature>
<dbReference type="EC" id="1.11.1.5" evidence="11"/>
<feature type="binding site" description="axial binding residue" evidence="9">
    <location>
        <position position="286"/>
    </location>
    <ligand>
        <name>heme c</name>
        <dbReference type="ChEBI" id="CHEBI:61717"/>
        <label>2</label>
    </ligand>
    <ligandPart>
        <name>Fe</name>
        <dbReference type="ChEBI" id="CHEBI:18248"/>
    </ligandPart>
</feature>
<dbReference type="GO" id="GO:0042597">
    <property type="term" value="C:periplasmic space"/>
    <property type="evidence" value="ECO:0007669"/>
    <property type="project" value="UniProtKB-SubCell"/>
</dbReference>
<evidence type="ECO:0000256" key="9">
    <source>
        <dbReference type="PIRSR" id="PIRSR000294-2"/>
    </source>
</evidence>
<keyword evidence="5" id="KW-0574">Periplasm</keyword>
<evidence type="ECO:0000256" key="4">
    <source>
        <dbReference type="ARBA" id="ARBA00022729"/>
    </source>
</evidence>
<evidence type="ECO:0000256" key="2">
    <source>
        <dbReference type="ARBA" id="ARBA00022617"/>
    </source>
</evidence>
<dbReference type="PROSITE" id="PS51007">
    <property type="entry name" value="CYTC"/>
    <property type="match status" value="1"/>
</dbReference>
<dbReference type="InterPro" id="IPR051395">
    <property type="entry name" value="Cytochrome_c_Peroxidase/MauG"/>
</dbReference>
<evidence type="ECO:0000256" key="7">
    <source>
        <dbReference type="ARBA" id="ARBA00023004"/>
    </source>
</evidence>
<name>A0A6S6UCR4_9GAMM</name>
<keyword evidence="2 8" id="KW-0349">Heme</keyword>
<evidence type="ECO:0000256" key="5">
    <source>
        <dbReference type="ARBA" id="ARBA00022764"/>
    </source>
</evidence>
<dbReference type="AlphaFoldDB" id="A0A6S6UCR4"/>
<sequence>MFNFTVRPASLLTAALIAAALALVSLFFFYGSTFSFKGGAPGQWTDTERQTIASLSLTNLKPPADSSNQYTNDEEVVAFGTQLFFDKRLSKDGNVSCATCHKPERFFSDELTLAMGRDIGRRNTPSLHGAAYNQWFFWDGRKDSLWSQALAPLENPAEHDFSRTAITKLILSNHSYFRTYTKLFGQPAKLNSEELPNEAHPNGNIQQIKAWKSFSGQQRQQINQIFANTGKAIAAYVTTLKPLESRFDNYVQNPQNNTQSNAGLNPDELRGLRLFISKKAGCIDCHSGPLLTNQSFHNIGTGGKGDSGRAAAISRIQLDPFNCLGEYSNASEDQCQELRYMQRDRHQLWGNFKTPSLRNVANTPPYFHDGRYETLAEVIDHYTDTKATETHLPAIELTAQDKLDLVAFLKTLSANQ</sequence>
<feature type="binding site" description="covalent" evidence="8">
    <location>
        <position position="97"/>
    </location>
    <ligand>
        <name>heme c</name>
        <dbReference type="ChEBI" id="CHEBI:61717"/>
        <label>1</label>
    </ligand>
</feature>
<comment type="subcellular location">
    <subcellularLocation>
        <location evidence="1">Periplasm</location>
    </subcellularLocation>
</comment>
<feature type="binding site" description="covalent" evidence="8">
    <location>
        <position position="100"/>
    </location>
    <ligand>
        <name>heme c</name>
        <dbReference type="ChEBI" id="CHEBI:61717"/>
        <label>1</label>
    </ligand>
</feature>
<comment type="PTM">
    <text evidence="8">Binds 2 heme groups per subunit.</text>
</comment>
<dbReference type="Pfam" id="PF03150">
    <property type="entry name" value="CCP_MauG"/>
    <property type="match status" value="1"/>
</dbReference>
<feature type="binding site" description="axial binding residue" evidence="9">
    <location>
        <position position="101"/>
    </location>
    <ligand>
        <name>heme c</name>
        <dbReference type="ChEBI" id="CHEBI:61717"/>
        <label>1</label>
    </ligand>
    <ligandPart>
        <name>Fe</name>
        <dbReference type="ChEBI" id="CHEBI:18248"/>
    </ligandPart>
</feature>
<accession>A0A6S6UCR4</accession>
<dbReference type="Gene3D" id="1.10.760.10">
    <property type="entry name" value="Cytochrome c-like domain"/>
    <property type="match status" value="2"/>
</dbReference>
<dbReference type="PANTHER" id="PTHR30600">
    <property type="entry name" value="CYTOCHROME C PEROXIDASE-RELATED"/>
    <property type="match status" value="1"/>
</dbReference>
<dbReference type="InterPro" id="IPR009056">
    <property type="entry name" value="Cyt_c-like_dom"/>
</dbReference>
<dbReference type="GO" id="GO:0046872">
    <property type="term" value="F:metal ion binding"/>
    <property type="evidence" value="ECO:0007669"/>
    <property type="project" value="UniProtKB-KW"/>
</dbReference>
<keyword evidence="7 9" id="KW-0408">Iron</keyword>
<dbReference type="InterPro" id="IPR026259">
    <property type="entry name" value="MauG/Cytc_peroxidase"/>
</dbReference>
<feature type="binding site" description="covalent" evidence="8">
    <location>
        <position position="282"/>
    </location>
    <ligand>
        <name>heme c</name>
        <dbReference type="ChEBI" id="CHEBI:61717"/>
        <label>2</label>
    </ligand>
</feature>
<comment type="cofactor">
    <cofactor evidence="8">
        <name>heme</name>
        <dbReference type="ChEBI" id="CHEBI:30413"/>
    </cofactor>
    <text evidence="8">Binds 2 heme groups.</text>
</comment>
<dbReference type="GO" id="GO:0009055">
    <property type="term" value="F:electron transfer activity"/>
    <property type="evidence" value="ECO:0007669"/>
    <property type="project" value="InterPro"/>
</dbReference>
<feature type="domain" description="Cytochrome c" evidence="10">
    <location>
        <begin position="266"/>
        <end position="413"/>
    </location>
</feature>
<dbReference type="InterPro" id="IPR036909">
    <property type="entry name" value="Cyt_c-like_dom_sf"/>
</dbReference>
<keyword evidence="6 11" id="KW-0560">Oxidoreductase</keyword>
<dbReference type="InterPro" id="IPR004852">
    <property type="entry name" value="Di-haem_cyt_c_peroxidsae"/>
</dbReference>
<organism evidence="11">
    <name type="scientific">uncultured Thiotrichaceae bacterium</name>
    <dbReference type="NCBI Taxonomy" id="298394"/>
    <lineage>
        <taxon>Bacteria</taxon>
        <taxon>Pseudomonadati</taxon>
        <taxon>Pseudomonadota</taxon>
        <taxon>Gammaproteobacteria</taxon>
        <taxon>Thiotrichales</taxon>
        <taxon>Thiotrichaceae</taxon>
        <taxon>environmental samples</taxon>
    </lineage>
</organism>
<keyword evidence="4" id="KW-0732">Signal</keyword>
<evidence type="ECO:0000256" key="3">
    <source>
        <dbReference type="ARBA" id="ARBA00022723"/>
    </source>
</evidence>
<evidence type="ECO:0000256" key="1">
    <source>
        <dbReference type="ARBA" id="ARBA00004418"/>
    </source>
</evidence>
<protein>
    <submittedName>
        <fullName evidence="11">Cytochrome c551 peroxidase (EC)</fullName>
        <ecNumber evidence="11">1.11.1.5</ecNumber>
    </submittedName>
</protein>
<dbReference type="GO" id="GO:0004130">
    <property type="term" value="F:cytochrome-c peroxidase activity"/>
    <property type="evidence" value="ECO:0007669"/>
    <property type="project" value="UniProtKB-EC"/>
</dbReference>
<dbReference type="SUPFAM" id="SSF46626">
    <property type="entry name" value="Cytochrome c"/>
    <property type="match status" value="2"/>
</dbReference>
<keyword evidence="11" id="KW-0575">Peroxidase</keyword>
<reference evidence="11" key="1">
    <citation type="submission" date="2020-01" db="EMBL/GenBank/DDBJ databases">
        <authorList>
            <person name="Meier V. D."/>
            <person name="Meier V D."/>
        </authorList>
    </citation>
    <scope>NUCLEOTIDE SEQUENCE</scope>
    <source>
        <strain evidence="11">HLG_WM_MAG_09</strain>
    </source>
</reference>
<dbReference type="PANTHER" id="PTHR30600:SF10">
    <property type="entry name" value="BLL6722 PROTEIN"/>
    <property type="match status" value="1"/>
</dbReference>
<evidence type="ECO:0000256" key="8">
    <source>
        <dbReference type="PIRSR" id="PIRSR000294-1"/>
    </source>
</evidence>
<evidence type="ECO:0000256" key="6">
    <source>
        <dbReference type="ARBA" id="ARBA00023002"/>
    </source>
</evidence>
<evidence type="ECO:0000313" key="11">
    <source>
        <dbReference type="EMBL" id="CAA6829669.1"/>
    </source>
</evidence>
<dbReference type="GO" id="GO:0020037">
    <property type="term" value="F:heme binding"/>
    <property type="evidence" value="ECO:0007669"/>
    <property type="project" value="InterPro"/>
</dbReference>
<dbReference type="PIRSF" id="PIRSF000294">
    <property type="entry name" value="Cytochrome-c_peroxidase"/>
    <property type="match status" value="1"/>
</dbReference>